<evidence type="ECO:0000256" key="8">
    <source>
        <dbReference type="RuleBase" id="RU000384"/>
    </source>
</evidence>
<dbReference type="PANTHER" id="PTHR43785:SF12">
    <property type="entry name" value="TYPE-1 GLUTAMINE SYNTHETASE 2"/>
    <property type="match status" value="1"/>
</dbReference>
<evidence type="ECO:0000259" key="9">
    <source>
        <dbReference type="PROSITE" id="PS51987"/>
    </source>
</evidence>
<keyword evidence="4" id="KW-0547">Nucleotide-binding</keyword>
<evidence type="ECO:0000256" key="5">
    <source>
        <dbReference type="ARBA" id="ARBA00022840"/>
    </source>
</evidence>
<organism evidence="10 11">
    <name type="scientific">Pseudomonas aeruginosa</name>
    <dbReference type="NCBI Taxonomy" id="287"/>
    <lineage>
        <taxon>Bacteria</taxon>
        <taxon>Pseudomonadati</taxon>
        <taxon>Pseudomonadota</taxon>
        <taxon>Gammaproteobacteria</taxon>
        <taxon>Pseudomonadales</taxon>
        <taxon>Pseudomonadaceae</taxon>
        <taxon>Pseudomonas</taxon>
    </lineage>
</organism>
<dbReference type="InterPro" id="IPR027303">
    <property type="entry name" value="Gln_synth_gly_rich_site"/>
</dbReference>
<dbReference type="SUPFAM" id="SSF55931">
    <property type="entry name" value="Glutamine synthetase/guanido kinase"/>
    <property type="match status" value="1"/>
</dbReference>
<reference evidence="10 11" key="1">
    <citation type="submission" date="2017-08" db="EMBL/GenBank/DDBJ databases">
        <authorList>
            <person name="Feschi L."/>
            <person name="Jeukens J."/>
            <person name="Emond-Rheault J.-G."/>
            <person name="Kukavica-Ibrulj I."/>
            <person name="Boyle B."/>
            <person name="Levesque R.C."/>
        </authorList>
    </citation>
    <scope>NUCLEOTIDE SEQUENCE [LARGE SCALE GENOMIC DNA]</scope>
    <source>
        <strain evidence="10 11">PA-W36</strain>
    </source>
</reference>
<evidence type="ECO:0000256" key="6">
    <source>
        <dbReference type="ARBA" id="ARBA00022842"/>
    </source>
</evidence>
<evidence type="ECO:0000313" key="10">
    <source>
        <dbReference type="EMBL" id="RPM13338.1"/>
    </source>
</evidence>
<keyword evidence="3" id="KW-0436">Ligase</keyword>
<comment type="cofactor">
    <cofactor evidence="1">
        <name>Mg(2+)</name>
        <dbReference type="ChEBI" id="CHEBI:18420"/>
    </cofactor>
</comment>
<keyword evidence="5" id="KW-0067">ATP-binding</keyword>
<keyword evidence="6" id="KW-0460">Magnesium</keyword>
<comment type="caution">
    <text evidence="10">The sequence shown here is derived from an EMBL/GenBank/DDBJ whole genome shotgun (WGS) entry which is preliminary data.</text>
</comment>
<dbReference type="PROSITE" id="PS51987">
    <property type="entry name" value="GS_CATALYTIC"/>
    <property type="match status" value="1"/>
</dbReference>
<evidence type="ECO:0000256" key="3">
    <source>
        <dbReference type="ARBA" id="ARBA00022598"/>
    </source>
</evidence>
<evidence type="ECO:0000256" key="7">
    <source>
        <dbReference type="PROSITE-ProRule" id="PRU01331"/>
    </source>
</evidence>
<dbReference type="InterPro" id="IPR008146">
    <property type="entry name" value="Gln_synth_cat_dom"/>
</dbReference>
<evidence type="ECO:0000313" key="11">
    <source>
        <dbReference type="Proteomes" id="UP000284767"/>
    </source>
</evidence>
<dbReference type="PANTHER" id="PTHR43785">
    <property type="entry name" value="GAMMA-GLUTAMYLPUTRESCINE SYNTHETASE"/>
    <property type="match status" value="1"/>
</dbReference>
<dbReference type="Gene3D" id="3.30.590.10">
    <property type="entry name" value="Glutamine synthetase/guanido kinase, catalytic domain"/>
    <property type="match status" value="1"/>
</dbReference>
<dbReference type="EMBL" id="NSNE01000010">
    <property type="protein sequence ID" value="RPM13338.1"/>
    <property type="molecule type" value="Genomic_DNA"/>
</dbReference>
<gene>
    <name evidence="10" type="ORF">IPC1295_17200</name>
</gene>
<dbReference type="GO" id="GO:0005524">
    <property type="term" value="F:ATP binding"/>
    <property type="evidence" value="ECO:0007669"/>
    <property type="project" value="UniProtKB-KW"/>
</dbReference>
<comment type="similarity">
    <text evidence="2 7 8">Belongs to the glutamine synthetase family.</text>
</comment>
<accession>A0A7M2ZT72</accession>
<dbReference type="GO" id="GO:0006598">
    <property type="term" value="P:polyamine catabolic process"/>
    <property type="evidence" value="ECO:0007669"/>
    <property type="project" value="TreeGrafter"/>
</dbReference>
<dbReference type="FunFam" id="3.30.590.10:FF:000005">
    <property type="entry name" value="Probable glutamine synthetase"/>
    <property type="match status" value="1"/>
</dbReference>
<evidence type="ECO:0000256" key="1">
    <source>
        <dbReference type="ARBA" id="ARBA00001946"/>
    </source>
</evidence>
<dbReference type="RefSeq" id="WP_124097096.1">
    <property type="nucleotide sequence ID" value="NZ_NSNE01000010.1"/>
</dbReference>
<dbReference type="GO" id="GO:0004356">
    <property type="term" value="F:glutamine synthetase activity"/>
    <property type="evidence" value="ECO:0007669"/>
    <property type="project" value="InterPro"/>
</dbReference>
<evidence type="ECO:0000256" key="4">
    <source>
        <dbReference type="ARBA" id="ARBA00022741"/>
    </source>
</evidence>
<name>A0A7M2ZT72_PSEAI</name>
<dbReference type="Pfam" id="PF00120">
    <property type="entry name" value="Gln-synt_C"/>
    <property type="match status" value="1"/>
</dbReference>
<dbReference type="AlphaFoldDB" id="A0A7M2ZT72"/>
<proteinExistence type="inferred from homology"/>
<dbReference type="SMART" id="SM01230">
    <property type="entry name" value="Gln-synt_C"/>
    <property type="match status" value="1"/>
</dbReference>
<evidence type="ECO:0000256" key="2">
    <source>
        <dbReference type="ARBA" id="ARBA00009897"/>
    </source>
</evidence>
<dbReference type="InterPro" id="IPR014746">
    <property type="entry name" value="Gln_synth/guanido_kin_cat_dom"/>
</dbReference>
<dbReference type="PROSITE" id="PS00181">
    <property type="entry name" value="GLNA_ATP"/>
    <property type="match status" value="1"/>
</dbReference>
<sequence length="358" mass="39955">KRPTAQLLMTMHELEGDPFFADPREVLRQVVARFTEMELTIVAAFELEFYLIDQENVNGRPQPPRSPISGKRPQSVQVYSIDDLDEYVECLQDIIDGARAQGIPADAIVAESAPAQFEVNLHHVADPMKACDYAVLLKRLIKNIAYDHEMDTTFMAKPYPGQAGNGLHVHISLLDKHGNNIFTSEDPEQNAALRHAIGGVLETLPASMAFLCPNVNSYRRFGSQFYVPNAPSWGLDNRTVALRVPTGSPDAVRLEHRVAGADANPYLLLASVLAGVHHGLTNKVEPGAPIEGNSYEQLEPSLPNNLRDALRELDDSEILAKYIDPKYIDIFVACKESELEEFEYSISDLEYNWYLHTV</sequence>
<feature type="non-terminal residue" evidence="10">
    <location>
        <position position="1"/>
    </location>
</feature>
<reference evidence="10 11" key="2">
    <citation type="submission" date="2019-01" db="EMBL/GenBank/DDBJ databases">
        <title>The Pseudomonas aeruginosa pan-genome provides new insights on its population structure, horizontal gene transfer and pathogenicity.</title>
        <authorList>
            <person name="Freschi L."/>
            <person name="Vincent A.T."/>
            <person name="Jeukens J."/>
            <person name="Emond-Rheault J.-G."/>
            <person name="Kukavica-Ibrulj I."/>
            <person name="Dupont M.-J."/>
            <person name="Charette S.J."/>
            <person name="Boyle B."/>
            <person name="Levesque R.C."/>
        </authorList>
    </citation>
    <scope>NUCLEOTIDE SEQUENCE [LARGE SCALE GENOMIC DNA]</scope>
    <source>
        <strain evidence="10 11">PA-W36</strain>
    </source>
</reference>
<feature type="domain" description="GS catalytic" evidence="9">
    <location>
        <begin position="23"/>
        <end position="358"/>
    </location>
</feature>
<dbReference type="Proteomes" id="UP000284767">
    <property type="component" value="Unassembled WGS sequence"/>
</dbReference>
<dbReference type="GO" id="GO:0006542">
    <property type="term" value="P:glutamine biosynthetic process"/>
    <property type="evidence" value="ECO:0007669"/>
    <property type="project" value="TreeGrafter"/>
</dbReference>
<protein>
    <submittedName>
        <fullName evidence="10">Glutamine synthetase</fullName>
    </submittedName>
</protein>